<protein>
    <submittedName>
        <fullName evidence="4">Uncharacterized protein</fullName>
    </submittedName>
</protein>
<feature type="region of interest" description="Disordered" evidence="2">
    <location>
        <begin position="258"/>
        <end position="278"/>
    </location>
</feature>
<feature type="region of interest" description="Disordered" evidence="2">
    <location>
        <begin position="161"/>
        <end position="185"/>
    </location>
</feature>
<dbReference type="InterPro" id="IPR050154">
    <property type="entry name" value="UbiB_kinase"/>
</dbReference>
<feature type="compositionally biased region" description="Low complexity" evidence="2">
    <location>
        <begin position="423"/>
        <end position="434"/>
    </location>
</feature>
<accession>R7QVC2</accession>
<dbReference type="OrthoDB" id="5351at2759"/>
<evidence type="ECO:0000313" key="4">
    <source>
        <dbReference type="EMBL" id="CDF41295.1"/>
    </source>
</evidence>
<evidence type="ECO:0000313" key="5">
    <source>
        <dbReference type="Proteomes" id="UP000012073"/>
    </source>
</evidence>
<feature type="transmembrane region" description="Helical" evidence="3">
    <location>
        <begin position="328"/>
        <end position="348"/>
    </location>
</feature>
<reference evidence="5" key="1">
    <citation type="journal article" date="2013" name="Proc. Natl. Acad. Sci. U.S.A.">
        <title>Genome structure and metabolic features in the red seaweed Chondrus crispus shed light on evolution of the Archaeplastida.</title>
        <authorList>
            <person name="Collen J."/>
            <person name="Porcel B."/>
            <person name="Carre W."/>
            <person name="Ball S.G."/>
            <person name="Chaparro C."/>
            <person name="Tonon T."/>
            <person name="Barbeyron T."/>
            <person name="Michel G."/>
            <person name="Noel B."/>
            <person name="Valentin K."/>
            <person name="Elias M."/>
            <person name="Artiguenave F."/>
            <person name="Arun A."/>
            <person name="Aury J.M."/>
            <person name="Barbosa-Neto J.F."/>
            <person name="Bothwell J.H."/>
            <person name="Bouget F.Y."/>
            <person name="Brillet L."/>
            <person name="Cabello-Hurtado F."/>
            <person name="Capella-Gutierrez S."/>
            <person name="Charrier B."/>
            <person name="Cladiere L."/>
            <person name="Cock J.M."/>
            <person name="Coelho S.M."/>
            <person name="Colleoni C."/>
            <person name="Czjzek M."/>
            <person name="Da Silva C."/>
            <person name="Delage L."/>
            <person name="Denoeud F."/>
            <person name="Deschamps P."/>
            <person name="Dittami S.M."/>
            <person name="Gabaldon T."/>
            <person name="Gachon C.M."/>
            <person name="Groisillier A."/>
            <person name="Herve C."/>
            <person name="Jabbari K."/>
            <person name="Katinka M."/>
            <person name="Kloareg B."/>
            <person name="Kowalczyk N."/>
            <person name="Labadie K."/>
            <person name="Leblanc C."/>
            <person name="Lopez P.J."/>
            <person name="McLachlan D.H."/>
            <person name="Meslet-Cladiere L."/>
            <person name="Moustafa A."/>
            <person name="Nehr Z."/>
            <person name="Nyvall Collen P."/>
            <person name="Panaud O."/>
            <person name="Partensky F."/>
            <person name="Poulain J."/>
            <person name="Rensing S.A."/>
            <person name="Rousvoal S."/>
            <person name="Samson G."/>
            <person name="Symeonidi A."/>
            <person name="Weissenbach J."/>
            <person name="Zambounis A."/>
            <person name="Wincker P."/>
            <person name="Boyen C."/>
        </authorList>
    </citation>
    <scope>NUCLEOTIDE SEQUENCE [LARGE SCALE GENOMIC DNA]</scope>
    <source>
        <strain evidence="5">cv. Stackhouse</strain>
    </source>
</reference>
<feature type="compositionally biased region" description="Basic and acidic residues" evidence="2">
    <location>
        <begin position="172"/>
        <end position="185"/>
    </location>
</feature>
<dbReference type="GeneID" id="17319308"/>
<name>R7QVC2_CHOCR</name>
<gene>
    <name evidence="4" type="ORF">CHC_T00007806001</name>
</gene>
<evidence type="ECO:0000256" key="3">
    <source>
        <dbReference type="SAM" id="Phobius"/>
    </source>
</evidence>
<dbReference type="PANTHER" id="PTHR10566:SF128">
    <property type="entry name" value="UBIB DOMAIN CONTAINING KINASE"/>
    <property type="match status" value="1"/>
</dbReference>
<evidence type="ECO:0000256" key="1">
    <source>
        <dbReference type="ARBA" id="ARBA00009670"/>
    </source>
</evidence>
<dbReference type="KEGG" id="ccp:CHC_T00007806001"/>
<dbReference type="PANTHER" id="PTHR10566">
    <property type="entry name" value="CHAPERONE-ACTIVITY OF BC1 COMPLEX CABC1 -RELATED"/>
    <property type="match status" value="1"/>
</dbReference>
<keyword evidence="3" id="KW-1133">Transmembrane helix</keyword>
<keyword evidence="3" id="KW-0812">Transmembrane</keyword>
<comment type="similarity">
    <text evidence="1">Belongs to the protein kinase superfamily. ADCK protein kinase family.</text>
</comment>
<dbReference type="AlphaFoldDB" id="R7QVC2"/>
<evidence type="ECO:0000256" key="2">
    <source>
        <dbReference type="SAM" id="MobiDB-lite"/>
    </source>
</evidence>
<keyword evidence="5" id="KW-1185">Reference proteome</keyword>
<sequence length="434" mass="49267">MRSDDIDVDLPVLSEALREAFEPSNEVLAASRKRGIVNRFNNFTLIGIVGKLLMLGTRFPFVFNDYFLNNLRCLGMLEGLALNADPNFNVLGVVYPYVAKKILTNSRPRYRRTLEGLVIDQYGRMRWSRMDRLLQDVQDTAATTSGKHEEHMMDLIRFSDSRPAALPSGDDESWKESVREGGNENKRAEEIAGPVGTLKRRRRKERAMTTQKNSADLVLGFITSSHGQFLRKYIIQQYTMDMAKRWRRRIDRVTSWRSDAGEGVKPENSSSDSSTGLVGRGRSKYDVLHQMALRATERELSDDEARLRTRLFFRRTPISKRFHVLGRLAPGFVLPVLGTLLGLVVYFLQRVFGLVQERGQDGEDAFARVGVGAEGNGAVKDERAEGEVRRWSIDEEERRLQSWQPLDSVFLKRTQATPRREASSSSAEAAKSMG</sequence>
<dbReference type="EMBL" id="HG002348">
    <property type="protein sequence ID" value="CDF41295.1"/>
    <property type="molecule type" value="Genomic_DNA"/>
</dbReference>
<feature type="compositionally biased region" description="Polar residues" evidence="2">
    <location>
        <begin position="267"/>
        <end position="276"/>
    </location>
</feature>
<feature type="region of interest" description="Disordered" evidence="2">
    <location>
        <begin position="412"/>
        <end position="434"/>
    </location>
</feature>
<proteinExistence type="inferred from homology"/>
<organism evidence="4 5">
    <name type="scientific">Chondrus crispus</name>
    <name type="common">Carrageen Irish moss</name>
    <name type="synonym">Polymorpha crispa</name>
    <dbReference type="NCBI Taxonomy" id="2769"/>
    <lineage>
        <taxon>Eukaryota</taxon>
        <taxon>Rhodophyta</taxon>
        <taxon>Florideophyceae</taxon>
        <taxon>Rhodymeniophycidae</taxon>
        <taxon>Gigartinales</taxon>
        <taxon>Gigartinaceae</taxon>
        <taxon>Chondrus</taxon>
    </lineage>
</organism>
<dbReference type="STRING" id="2769.R7QVC2"/>
<keyword evidence="3" id="KW-0472">Membrane</keyword>
<dbReference type="Proteomes" id="UP000012073">
    <property type="component" value="Unassembled WGS sequence"/>
</dbReference>
<dbReference type="PhylomeDB" id="R7QVC2"/>
<dbReference type="Gramene" id="CDF41295">
    <property type="protein sequence ID" value="CDF41295"/>
    <property type="gene ID" value="CHC_T00007806001"/>
</dbReference>
<dbReference type="RefSeq" id="XP_005711589.1">
    <property type="nucleotide sequence ID" value="XM_005711532.1"/>
</dbReference>